<evidence type="ECO:0000313" key="2">
    <source>
        <dbReference type="Proteomes" id="UP000824115"/>
    </source>
</evidence>
<name>A0A9D2KAE1_9BACT</name>
<feature type="non-terminal residue" evidence="1">
    <location>
        <position position="426"/>
    </location>
</feature>
<sequence>MSVILLSLSVSSCRQEESALVPLSVELLSEDPAVTVTNDGKAAVVEFGPDGGTVSVTVSTVSEWEWDADGLEDWCDVYQAGKGLSVHCGPLEENALMEGMVIIRIGGKEAAYLRIHQQGLGSDPVIFLESNEINLYDNGGLTELRVLTNMDTWDVAAVSEDGGSLSWLTVSKSEPGNAVLIDCEQNTDTVSRSAVIKVTGMDSDGETVESTVHLSQWEASMVFEVTVEAGETVALPFKGNVDLTVAWDDNVFETMDYSLEIADASQYIRKTYEAAGVYHVRVVGSAETMSYETYEDDNWPGYIPEAELLPLTGLLQWGDLGVTSMRSAFAYSGLSYVAPDTYGRLKGVRNMKRMFLGCASLTEIPEELFYAAVDAETFSEVFNECTGLTQIPGDLFSRNTRADDFSRASAASGVTSVPEDLFAANT</sequence>
<dbReference type="Gene3D" id="2.60.40.10">
    <property type="entry name" value="Immunoglobulins"/>
    <property type="match status" value="1"/>
</dbReference>
<reference evidence="1" key="1">
    <citation type="journal article" date="2021" name="PeerJ">
        <title>Extensive microbial diversity within the chicken gut microbiome revealed by metagenomics and culture.</title>
        <authorList>
            <person name="Gilroy R."/>
            <person name="Ravi A."/>
            <person name="Getino M."/>
            <person name="Pursley I."/>
            <person name="Horton D.L."/>
            <person name="Alikhan N.F."/>
            <person name="Baker D."/>
            <person name="Gharbi K."/>
            <person name="Hall N."/>
            <person name="Watson M."/>
            <person name="Adriaenssens E.M."/>
            <person name="Foster-Nyarko E."/>
            <person name="Jarju S."/>
            <person name="Secka A."/>
            <person name="Antonio M."/>
            <person name="Oren A."/>
            <person name="Chaudhuri R.R."/>
            <person name="La Ragione R."/>
            <person name="Hildebrand F."/>
            <person name="Pallen M.J."/>
        </authorList>
    </citation>
    <scope>NUCLEOTIDE SEQUENCE</scope>
    <source>
        <strain evidence="1">Gambia16-554</strain>
    </source>
</reference>
<organism evidence="1 2">
    <name type="scientific">Candidatus Coprenecus stercoravium</name>
    <dbReference type="NCBI Taxonomy" id="2840735"/>
    <lineage>
        <taxon>Bacteria</taxon>
        <taxon>Pseudomonadati</taxon>
        <taxon>Bacteroidota</taxon>
        <taxon>Bacteroidia</taxon>
        <taxon>Bacteroidales</taxon>
        <taxon>Rikenellaceae</taxon>
        <taxon>Rikenellaceae incertae sedis</taxon>
        <taxon>Candidatus Coprenecus</taxon>
    </lineage>
</organism>
<reference evidence="1" key="2">
    <citation type="submission" date="2021-04" db="EMBL/GenBank/DDBJ databases">
        <authorList>
            <person name="Gilroy R."/>
        </authorList>
    </citation>
    <scope>NUCLEOTIDE SEQUENCE</scope>
    <source>
        <strain evidence="1">Gambia16-554</strain>
    </source>
</reference>
<gene>
    <name evidence="1" type="ORF">IAC04_06790</name>
</gene>
<dbReference type="Proteomes" id="UP000824115">
    <property type="component" value="Unassembled WGS sequence"/>
</dbReference>
<comment type="caution">
    <text evidence="1">The sequence shown here is derived from an EMBL/GenBank/DDBJ whole genome shotgun (WGS) entry which is preliminary data.</text>
</comment>
<accession>A0A9D2KAE1</accession>
<dbReference type="AlphaFoldDB" id="A0A9D2KAE1"/>
<evidence type="ECO:0008006" key="3">
    <source>
        <dbReference type="Google" id="ProtNLM"/>
    </source>
</evidence>
<dbReference type="EMBL" id="DXAW01000116">
    <property type="protein sequence ID" value="HIZ86180.1"/>
    <property type="molecule type" value="Genomic_DNA"/>
</dbReference>
<proteinExistence type="predicted"/>
<evidence type="ECO:0000313" key="1">
    <source>
        <dbReference type="EMBL" id="HIZ86180.1"/>
    </source>
</evidence>
<dbReference type="InterPro" id="IPR013783">
    <property type="entry name" value="Ig-like_fold"/>
</dbReference>
<protein>
    <recommendedName>
        <fullName evidence="3">BACON domain-containing protein</fullName>
    </recommendedName>
</protein>